<keyword evidence="12" id="KW-1185">Reference proteome</keyword>
<dbReference type="PANTHER" id="PTHR32057:SF14">
    <property type="entry name" value="PROTEIN ADENYLYLTRANSFERASE SELO, MITOCHONDRIAL"/>
    <property type="match status" value="1"/>
</dbReference>
<dbReference type="RefSeq" id="XP_001647244.1">
    <property type="nucleotide sequence ID" value="XM_001647194.1"/>
</dbReference>
<evidence type="ECO:0000256" key="3">
    <source>
        <dbReference type="ARBA" id="ARBA00022679"/>
    </source>
</evidence>
<evidence type="ECO:0000256" key="10">
    <source>
        <dbReference type="SAM" id="MobiDB-lite"/>
    </source>
</evidence>
<gene>
    <name evidence="11" type="ORF">Kpol_1002p33</name>
</gene>
<evidence type="ECO:0000256" key="6">
    <source>
        <dbReference type="ARBA" id="ARBA00022741"/>
    </source>
</evidence>
<evidence type="ECO:0000256" key="7">
    <source>
        <dbReference type="ARBA" id="ARBA00022840"/>
    </source>
</evidence>
<evidence type="ECO:0000256" key="8">
    <source>
        <dbReference type="ARBA" id="ARBA00022842"/>
    </source>
</evidence>
<dbReference type="InterPro" id="IPR003846">
    <property type="entry name" value="SelO"/>
</dbReference>
<name>A7TE64_VANPO</name>
<protein>
    <recommendedName>
        <fullName evidence="9">Selenoprotein O</fullName>
    </recommendedName>
</protein>
<dbReference type="AlphaFoldDB" id="A7TE64"/>
<feature type="region of interest" description="Disordered" evidence="10">
    <location>
        <begin position="638"/>
        <end position="677"/>
    </location>
</feature>
<dbReference type="GO" id="GO:0046872">
    <property type="term" value="F:metal ion binding"/>
    <property type="evidence" value="ECO:0007669"/>
    <property type="project" value="UniProtKB-KW"/>
</dbReference>
<keyword evidence="7" id="KW-0067">ATP-binding</keyword>
<dbReference type="HOGENOM" id="CLU_010245_2_1_1"/>
<dbReference type="GO" id="GO:0070733">
    <property type="term" value="F:AMPylase activity"/>
    <property type="evidence" value="ECO:0007669"/>
    <property type="project" value="EnsemblFungi"/>
</dbReference>
<dbReference type="GeneID" id="5547736"/>
<feature type="compositionally biased region" description="Basic and acidic residues" evidence="10">
    <location>
        <begin position="661"/>
        <end position="670"/>
    </location>
</feature>
<keyword evidence="4" id="KW-0548">Nucleotidyltransferase</keyword>
<evidence type="ECO:0000256" key="5">
    <source>
        <dbReference type="ARBA" id="ARBA00022723"/>
    </source>
</evidence>
<evidence type="ECO:0000256" key="4">
    <source>
        <dbReference type="ARBA" id="ARBA00022695"/>
    </source>
</evidence>
<evidence type="ECO:0000256" key="9">
    <source>
        <dbReference type="ARBA" id="ARBA00031547"/>
    </source>
</evidence>
<dbReference type="InParanoid" id="A7TE64"/>
<dbReference type="PANTHER" id="PTHR32057">
    <property type="entry name" value="PROTEIN ADENYLYLTRANSFERASE SELO, MITOCHONDRIAL"/>
    <property type="match status" value="1"/>
</dbReference>
<keyword evidence="3" id="KW-0808">Transferase</keyword>
<dbReference type="FunCoup" id="A7TE64">
    <property type="interactions" value="355"/>
</dbReference>
<dbReference type="EMBL" id="DS480379">
    <property type="protein sequence ID" value="EDO19386.1"/>
    <property type="molecule type" value="Genomic_DNA"/>
</dbReference>
<reference evidence="11 12" key="1">
    <citation type="journal article" date="2007" name="Proc. Natl. Acad. Sci. U.S.A.">
        <title>Independent sorting-out of thousands of duplicated gene pairs in two yeast species descended from a whole-genome duplication.</title>
        <authorList>
            <person name="Scannell D.R."/>
            <person name="Frank A.C."/>
            <person name="Conant G.C."/>
            <person name="Byrne K.P."/>
            <person name="Woolfit M."/>
            <person name="Wolfe K.H."/>
        </authorList>
    </citation>
    <scope>NUCLEOTIDE SEQUENCE [LARGE SCALE GENOMIC DNA]</scope>
    <source>
        <strain evidence="12">ATCC 22028 / DSM 70294 / BCRC 21397 / CBS 2163 / NBRC 10782 / NRRL Y-8283 / UCD 57-17</strain>
    </source>
</reference>
<feature type="compositionally biased region" description="Basic and acidic residues" evidence="10">
    <location>
        <begin position="641"/>
        <end position="654"/>
    </location>
</feature>
<dbReference type="OrthoDB" id="10254721at2759"/>
<sequence length="677" mass="78800">MSESRSILQVLKEGGNSRLIKKLTPDHLIPSISSAISAYEGNQDVSNLDKDSNFHTPRLIAKGSHFAYTAPEKRPFYKPLIVSDNAVQDMGLKVDDEFYKIFDGEQVYYTDKVFPYSLAYAGFQFGNFAGQLGDGRVVNLFDLRDRNNKWQTFQLKGSGLTPFSRFADGKAVLRSSIREFIISEALHGIGIPSTRAIQLTSLPKTRARRAEFEPCAVVCRFSPCWIRLGNFDLFRWRPDLKGLVSLTDFCIDSIFDNGSNFPKELDINMFDKNYFPDSRSGEVKIPFNKDEELHKTKLEGCTKYDLFFRHVVNLNAECVAYWQSYGFVNGVLNTDNTSIMGLSMDYGPFSFLDKFQPDFTPNHDDSTNRYSFKNQPSIIWWNLVQFAQSLSPLIGASEKHLEFVMNMNYNDMDRELEMELVNRANKLIELAYNEYRFRFTTKYAGIMSKRLGIDLSIPKSFYEMKDIERASEVTKEFCDTILEPLLNILQSTQIDYNNFFVNLQNYEGEYFIDKPNDNFEGLDENYVQLFFDENQFDVLKNLSNDNKTTRDSIWEEKLPQVFEQLKEWTISYTKIIPKYKEKLRISSQVNPLFTPRNWIFDEVIDDFMMNQRNLLNQEKVILDTSLLKKLYLMSSNPYDSSKWDSSLKNEKENEWSNLRHVPPEEKEKFMRQGTCSS</sequence>
<dbReference type="OMA" id="HVVNLNA"/>
<keyword evidence="6" id="KW-0547">Nucleotide-binding</keyword>
<comment type="similarity">
    <text evidence="2">Belongs to the SELO family.</text>
</comment>
<dbReference type="Pfam" id="PF02696">
    <property type="entry name" value="SelO"/>
    <property type="match status" value="1"/>
</dbReference>
<evidence type="ECO:0000256" key="1">
    <source>
        <dbReference type="ARBA" id="ARBA00001946"/>
    </source>
</evidence>
<evidence type="ECO:0000256" key="2">
    <source>
        <dbReference type="ARBA" id="ARBA00009747"/>
    </source>
</evidence>
<dbReference type="GO" id="GO:0005739">
    <property type="term" value="C:mitochondrion"/>
    <property type="evidence" value="ECO:0007669"/>
    <property type="project" value="EnsemblFungi"/>
</dbReference>
<proteinExistence type="inferred from homology"/>
<comment type="cofactor">
    <cofactor evidence="1">
        <name>Mg(2+)</name>
        <dbReference type="ChEBI" id="CHEBI:18420"/>
    </cofactor>
</comment>
<organism evidence="12">
    <name type="scientific">Vanderwaltozyma polyspora (strain ATCC 22028 / DSM 70294 / BCRC 21397 / CBS 2163 / NBRC 10782 / NRRL Y-8283 / UCD 57-17)</name>
    <name type="common">Kluyveromyces polysporus</name>
    <dbReference type="NCBI Taxonomy" id="436907"/>
    <lineage>
        <taxon>Eukaryota</taxon>
        <taxon>Fungi</taxon>
        <taxon>Dikarya</taxon>
        <taxon>Ascomycota</taxon>
        <taxon>Saccharomycotina</taxon>
        <taxon>Saccharomycetes</taxon>
        <taxon>Saccharomycetales</taxon>
        <taxon>Saccharomycetaceae</taxon>
        <taxon>Vanderwaltozyma</taxon>
    </lineage>
</organism>
<dbReference type="Proteomes" id="UP000000267">
    <property type="component" value="Unassembled WGS sequence"/>
</dbReference>
<dbReference type="PhylomeDB" id="A7TE64"/>
<accession>A7TE64</accession>
<dbReference type="eggNOG" id="KOG2542">
    <property type="taxonomic scope" value="Eukaryota"/>
</dbReference>
<dbReference type="STRING" id="436907.A7TE64"/>
<keyword evidence="5" id="KW-0479">Metal-binding</keyword>
<dbReference type="HAMAP" id="MF_00692">
    <property type="entry name" value="SelO"/>
    <property type="match status" value="1"/>
</dbReference>
<evidence type="ECO:0000313" key="11">
    <source>
        <dbReference type="EMBL" id="EDO19386.1"/>
    </source>
</evidence>
<dbReference type="GO" id="GO:0045454">
    <property type="term" value="P:cell redox homeostasis"/>
    <property type="evidence" value="ECO:0007669"/>
    <property type="project" value="EnsemblFungi"/>
</dbReference>
<dbReference type="KEGG" id="vpo:Kpol_1002p33"/>
<evidence type="ECO:0000313" key="12">
    <source>
        <dbReference type="Proteomes" id="UP000000267"/>
    </source>
</evidence>
<dbReference type="GO" id="GO:0005524">
    <property type="term" value="F:ATP binding"/>
    <property type="evidence" value="ECO:0007669"/>
    <property type="project" value="UniProtKB-KW"/>
</dbReference>
<keyword evidence="8" id="KW-0460">Magnesium</keyword>